<dbReference type="Pfam" id="PF00233">
    <property type="entry name" value="PDEase_I"/>
    <property type="match status" value="1"/>
</dbReference>
<feature type="coiled-coil region" evidence="7">
    <location>
        <begin position="141"/>
        <end position="171"/>
    </location>
</feature>
<accession>G0U460</accession>
<feature type="binding site" evidence="4">
    <location>
        <position position="416"/>
    </location>
    <ligand>
        <name>AMP</name>
        <dbReference type="ChEBI" id="CHEBI:456215"/>
    </ligand>
</feature>
<evidence type="ECO:0000256" key="4">
    <source>
        <dbReference type="PIRSR" id="PIRSR623088-2"/>
    </source>
</evidence>
<sequence length="615" mass="70816">MLAKLRQCPSMFATTPDGLSVMAKLSDSAEELAMYVAATDGRCYHSLFGETELNEVKVQLNREAGWSQFFDIVRNAFNNSCVTTLVPSEDFIYVLCYTPDCKSVKEAVCFTVKKTNEDVLPLIVKGLVDVDHLYTHPKERERELIRLVEEVEQARIEAEQLDNEVRVLEESQLWQKEYDAVNMRRIAEYRKSLAELASNTEPQVHGDAQFKDISGLELCANQACVCRRKRSHLSFESVKCKDYDKELLRLIKSRWITTEAMRANTPPNSVIIPYTQSELQERLGKLTDPKHKIVWDALDSLDEWSYNVFDVQVAMAGNHFSSLAYQENGGSLLVTMYALLMKYQFLHKFNVDEHVALNWLCRVEDGYHCNPYHNSMHAADVVHITHYILSKGGLVERCKLSDIQVFAALFAAAIHDYGHPGVNNNFHISIQTYDAVLYNDRSVLENTHVSSVFKFMENPQYDILIGFPEEQRREIRDTVIEMVLATDMSLHTKYLNEFKCRLRERPPFTSRRDQNLALSMALKMADISNCGRSLDVYLNWSAKVSDEFFMQGDRERCLGLPCSPFMDRMNPTRAQGQSSFMNYVFLPFYETMAEFLPNMHFAVKQGEACRAYWET</sequence>
<dbReference type="EMBL" id="HE573026">
    <property type="protein sequence ID" value="CCC52222.1"/>
    <property type="molecule type" value="Genomic_DNA"/>
</dbReference>
<evidence type="ECO:0000256" key="7">
    <source>
        <dbReference type="SAM" id="Coils"/>
    </source>
</evidence>
<feature type="binding site" evidence="4">
    <location>
        <begin position="373"/>
        <end position="377"/>
    </location>
    <ligand>
        <name>AMP</name>
        <dbReference type="ChEBI" id="CHEBI:456215"/>
    </ligand>
</feature>
<evidence type="ECO:0000256" key="1">
    <source>
        <dbReference type="ARBA" id="ARBA00022723"/>
    </source>
</evidence>
<dbReference type="Gene3D" id="1.10.1300.10">
    <property type="entry name" value="3'5'-cyclic nucleotide phosphodiesterase, catalytic domain"/>
    <property type="match status" value="1"/>
</dbReference>
<dbReference type="InterPro" id="IPR023174">
    <property type="entry name" value="PDEase_CS"/>
</dbReference>
<dbReference type="InterPro" id="IPR002073">
    <property type="entry name" value="PDEase_catalytic_dom"/>
</dbReference>
<evidence type="ECO:0000256" key="5">
    <source>
        <dbReference type="PIRSR" id="PIRSR623088-3"/>
    </source>
</evidence>
<protein>
    <recommendedName>
        <fullName evidence="6">Phosphodiesterase</fullName>
        <ecNumber evidence="6">3.1.4.-</ecNumber>
    </recommendedName>
</protein>
<dbReference type="SUPFAM" id="SSF109604">
    <property type="entry name" value="HD-domain/PDEase-like"/>
    <property type="match status" value="1"/>
</dbReference>
<evidence type="ECO:0000256" key="2">
    <source>
        <dbReference type="ARBA" id="ARBA00022801"/>
    </source>
</evidence>
<feature type="binding site" evidence="5">
    <location>
        <position position="416"/>
    </location>
    <ligand>
        <name>Zn(2+)</name>
        <dbReference type="ChEBI" id="CHEBI:29105"/>
        <label>1</label>
    </ligand>
</feature>
<dbReference type="SMART" id="SM00471">
    <property type="entry name" value="HDc"/>
    <property type="match status" value="1"/>
</dbReference>
<dbReference type="GO" id="GO:0004114">
    <property type="term" value="F:3',5'-cyclic-nucleotide phosphodiesterase activity"/>
    <property type="evidence" value="ECO:0007669"/>
    <property type="project" value="InterPro"/>
</dbReference>
<keyword evidence="7" id="KW-0175">Coiled coil</keyword>
<dbReference type="InterPro" id="IPR023088">
    <property type="entry name" value="PDEase"/>
</dbReference>
<feature type="binding site" evidence="5">
    <location>
        <position position="415"/>
    </location>
    <ligand>
        <name>Zn(2+)</name>
        <dbReference type="ChEBI" id="CHEBI:29105"/>
        <label>1</label>
    </ligand>
</feature>
<dbReference type="PROSITE" id="PS00126">
    <property type="entry name" value="PDEASE_I_1"/>
    <property type="match status" value="1"/>
</dbReference>
<feature type="binding site" evidence="5">
    <location>
        <position position="526"/>
    </location>
    <ligand>
        <name>Zn(2+)</name>
        <dbReference type="ChEBI" id="CHEBI:29105"/>
        <label>1</label>
    </ligand>
</feature>
<dbReference type="PRINTS" id="PR00387">
    <property type="entry name" value="PDIESTERASE1"/>
</dbReference>
<dbReference type="PROSITE" id="PS51845">
    <property type="entry name" value="PDEASE_I_2"/>
    <property type="match status" value="1"/>
</dbReference>
<evidence type="ECO:0000259" key="8">
    <source>
        <dbReference type="PROSITE" id="PS51845"/>
    </source>
</evidence>
<reference evidence="9" key="1">
    <citation type="journal article" date="2012" name="Proc. Natl. Acad. Sci. U.S.A.">
        <title>Antigenic diversity is generated by distinct evolutionary mechanisms in African trypanosome species.</title>
        <authorList>
            <person name="Jackson A.P."/>
            <person name="Berry A."/>
            <person name="Aslett M."/>
            <person name="Allison H.C."/>
            <person name="Burton P."/>
            <person name="Vavrova-Anderson J."/>
            <person name="Brown R."/>
            <person name="Browne H."/>
            <person name="Corton N."/>
            <person name="Hauser H."/>
            <person name="Gamble J."/>
            <person name="Gilderthorp R."/>
            <person name="Marcello L."/>
            <person name="McQuillan J."/>
            <person name="Otto T.D."/>
            <person name="Quail M.A."/>
            <person name="Sanders M.J."/>
            <person name="van Tonder A."/>
            <person name="Ginger M.L."/>
            <person name="Field M.C."/>
            <person name="Barry J.D."/>
            <person name="Hertz-Fowler C."/>
            <person name="Berriman M."/>
        </authorList>
    </citation>
    <scope>NUCLEOTIDE SEQUENCE</scope>
    <source>
        <strain evidence="9">Y486</strain>
    </source>
</reference>
<evidence type="ECO:0000256" key="3">
    <source>
        <dbReference type="PIRSR" id="PIRSR623088-1"/>
    </source>
</evidence>
<dbReference type="GO" id="GO:0046872">
    <property type="term" value="F:metal ion binding"/>
    <property type="evidence" value="ECO:0007669"/>
    <property type="project" value="UniProtKB-KW"/>
</dbReference>
<dbReference type="VEuPathDB" id="TriTrypDB:TvY486_1012650"/>
<keyword evidence="2 6" id="KW-0378">Hydrolase</keyword>
<feature type="binding site" evidence="5">
    <location>
        <position position="377"/>
    </location>
    <ligand>
        <name>Zn(2+)</name>
        <dbReference type="ChEBI" id="CHEBI:29105"/>
        <label>1</label>
    </ligand>
</feature>
<dbReference type="AlphaFoldDB" id="G0U460"/>
<gene>
    <name evidence="9" type="ORF">TVY486_1012650</name>
</gene>
<feature type="binding site" evidence="4">
    <location>
        <position position="577"/>
    </location>
    <ligand>
        <name>AMP</name>
        <dbReference type="ChEBI" id="CHEBI:456215"/>
    </ligand>
</feature>
<dbReference type="EC" id="3.1.4.-" evidence="6"/>
<comment type="similarity">
    <text evidence="6">Belongs to the cyclic nucleotide phosphodiesterase family.</text>
</comment>
<evidence type="ECO:0000256" key="6">
    <source>
        <dbReference type="RuleBase" id="RU363067"/>
    </source>
</evidence>
<comment type="cofactor">
    <cofactor evidence="6">
        <name>a divalent metal cation</name>
        <dbReference type="ChEBI" id="CHEBI:60240"/>
    </cofactor>
    <text evidence="6">Binds 2 divalent metal cations per subunit. Site 1 may preferentially bind zinc ions, while site 2 has a preference for magnesium and/or manganese ions.</text>
</comment>
<organism evidence="9">
    <name type="scientific">Trypanosoma vivax (strain Y486)</name>
    <dbReference type="NCBI Taxonomy" id="1055687"/>
    <lineage>
        <taxon>Eukaryota</taxon>
        <taxon>Discoba</taxon>
        <taxon>Euglenozoa</taxon>
        <taxon>Kinetoplastea</taxon>
        <taxon>Metakinetoplastina</taxon>
        <taxon>Trypanosomatida</taxon>
        <taxon>Trypanosomatidae</taxon>
        <taxon>Trypanosoma</taxon>
        <taxon>Duttonella</taxon>
    </lineage>
</organism>
<dbReference type="PANTHER" id="PTHR11347">
    <property type="entry name" value="CYCLIC NUCLEOTIDE PHOSPHODIESTERASE"/>
    <property type="match status" value="1"/>
</dbReference>
<feature type="domain" description="PDEase" evidence="8">
    <location>
        <begin position="275"/>
        <end position="615"/>
    </location>
</feature>
<dbReference type="InterPro" id="IPR003607">
    <property type="entry name" value="HD/PDEase_dom"/>
</dbReference>
<feature type="binding site" evidence="5">
    <location>
        <position position="416"/>
    </location>
    <ligand>
        <name>Zn(2+)</name>
        <dbReference type="ChEBI" id="CHEBI:29105"/>
        <label>2</label>
    </ligand>
</feature>
<dbReference type="CDD" id="cd00077">
    <property type="entry name" value="HDc"/>
    <property type="match status" value="1"/>
</dbReference>
<proteinExistence type="inferred from homology"/>
<name>G0U460_TRYVY</name>
<dbReference type="InterPro" id="IPR036971">
    <property type="entry name" value="PDEase_catalytic_dom_sf"/>
</dbReference>
<dbReference type="GO" id="GO:0007165">
    <property type="term" value="P:signal transduction"/>
    <property type="evidence" value="ECO:0007669"/>
    <property type="project" value="InterPro"/>
</dbReference>
<evidence type="ECO:0000313" key="9">
    <source>
        <dbReference type="EMBL" id="CCC52222.1"/>
    </source>
</evidence>
<feature type="binding site" evidence="4">
    <location>
        <position position="526"/>
    </location>
    <ligand>
        <name>AMP</name>
        <dbReference type="ChEBI" id="CHEBI:456215"/>
    </ligand>
</feature>
<feature type="active site" description="Proton donor" evidence="3">
    <location>
        <position position="373"/>
    </location>
</feature>
<keyword evidence="1 5" id="KW-0479">Metal-binding</keyword>
<dbReference type="OMA" id="NCGRPLD"/>